<dbReference type="InterPro" id="IPR018989">
    <property type="entry name" value="DUF2001"/>
</dbReference>
<comment type="caution">
    <text evidence="1">The sequence shown here is derived from an EMBL/GenBank/DDBJ whole genome shotgun (WGS) entry which is preliminary data.</text>
</comment>
<organism evidence="1 2">
    <name type="scientific">Candidatus Avoscillospira stercorigallinarum</name>
    <dbReference type="NCBI Taxonomy" id="2840708"/>
    <lineage>
        <taxon>Bacteria</taxon>
        <taxon>Bacillati</taxon>
        <taxon>Bacillota</taxon>
        <taxon>Clostridia</taxon>
        <taxon>Eubacteriales</taxon>
        <taxon>Oscillospiraceae</taxon>
        <taxon>Oscillospiraceae incertae sedis</taxon>
        <taxon>Candidatus Avoscillospira</taxon>
    </lineage>
</organism>
<reference evidence="1" key="2">
    <citation type="journal article" date="2021" name="PeerJ">
        <title>Extensive microbial diversity within the chicken gut microbiome revealed by metagenomics and culture.</title>
        <authorList>
            <person name="Gilroy R."/>
            <person name="Ravi A."/>
            <person name="Getino M."/>
            <person name="Pursley I."/>
            <person name="Horton D.L."/>
            <person name="Alikhan N.F."/>
            <person name="Baker D."/>
            <person name="Gharbi K."/>
            <person name="Hall N."/>
            <person name="Watson M."/>
            <person name="Adriaenssens E.M."/>
            <person name="Foster-Nyarko E."/>
            <person name="Jarju S."/>
            <person name="Secka A."/>
            <person name="Antonio M."/>
            <person name="Oren A."/>
            <person name="Chaudhuri R.R."/>
            <person name="La Ragione R."/>
            <person name="Hildebrand F."/>
            <person name="Pallen M.J."/>
        </authorList>
    </citation>
    <scope>NUCLEOTIDE SEQUENCE</scope>
    <source>
        <strain evidence="1">ChiSjej2B20-13462</strain>
    </source>
</reference>
<name>A0A9D0Z559_9FIRM</name>
<dbReference type="Pfam" id="PF09393">
    <property type="entry name" value="DUF2001"/>
    <property type="match status" value="1"/>
</dbReference>
<reference evidence="1" key="1">
    <citation type="submission" date="2020-10" db="EMBL/GenBank/DDBJ databases">
        <authorList>
            <person name="Gilroy R."/>
        </authorList>
    </citation>
    <scope>NUCLEOTIDE SEQUENCE</scope>
    <source>
        <strain evidence="1">ChiSjej2B20-13462</strain>
    </source>
</reference>
<dbReference type="SUPFAM" id="SSF69279">
    <property type="entry name" value="Phage tail proteins"/>
    <property type="match status" value="1"/>
</dbReference>
<evidence type="ECO:0000313" key="1">
    <source>
        <dbReference type="EMBL" id="HIQ69327.1"/>
    </source>
</evidence>
<dbReference type="Gene3D" id="2.30.110.40">
    <property type="entry name" value="Phage tail tube protein"/>
    <property type="match status" value="1"/>
</dbReference>
<dbReference type="AlphaFoldDB" id="A0A9D0Z559"/>
<accession>A0A9D0Z559</accession>
<protein>
    <submittedName>
        <fullName evidence="1">Phage tail tube protein</fullName>
    </submittedName>
</protein>
<gene>
    <name evidence="1" type="ORF">IAA67_03220</name>
</gene>
<dbReference type="InterPro" id="IPR038628">
    <property type="entry name" value="XkdM-like_sf"/>
</dbReference>
<proteinExistence type="predicted"/>
<dbReference type="EMBL" id="DVFN01000051">
    <property type="protein sequence ID" value="HIQ69327.1"/>
    <property type="molecule type" value="Genomic_DNA"/>
</dbReference>
<dbReference type="Proteomes" id="UP000886874">
    <property type="component" value="Unassembled WGS sequence"/>
</dbReference>
<evidence type="ECO:0000313" key="2">
    <source>
        <dbReference type="Proteomes" id="UP000886874"/>
    </source>
</evidence>
<sequence>MAQRIDSAKRVINGTYTEVWVDGILKAECTACQAKIAKNKTVIQLCGQFMEDKKATGGSGTGSLTMHKVDSADLEEEQGVLNGIDRRYTIITKVNDPDAYGCERIAFYNCSFDDVTLADHKVATPGTVTRPFTFTRYELLDVIEPN</sequence>